<dbReference type="Pfam" id="PF03732">
    <property type="entry name" value="Retrotrans_gag"/>
    <property type="match status" value="1"/>
</dbReference>
<evidence type="ECO:0000313" key="4">
    <source>
        <dbReference type="Proteomes" id="UP001652700"/>
    </source>
</evidence>
<dbReference type="Gene3D" id="4.10.60.10">
    <property type="entry name" value="Zinc finger, CCHC-type"/>
    <property type="match status" value="1"/>
</dbReference>
<feature type="compositionally biased region" description="Basic residues" evidence="1">
    <location>
        <begin position="460"/>
        <end position="470"/>
    </location>
</feature>
<feature type="domain" description="Retrotransposon gag" evidence="2">
    <location>
        <begin position="206"/>
        <end position="292"/>
    </location>
</feature>
<name>A0ABM5JUJ7_DIAVI</name>
<dbReference type="SUPFAM" id="SSF57756">
    <property type="entry name" value="Retrovirus zinc finger-like domains"/>
    <property type="match status" value="1"/>
</dbReference>
<sequence>MCTFQPKHLLVKEVDYELRIREIEVEESAKCDKKRSLLRGALKQEQGNRSFRQISAAAIPFLEQQQGINETLEDLTQKINNFRGTVHDSMYSRYISRLAHISGRVHLLCCSDEEQQLYKRSMSIRILSLEGELDSRVNPLATSTPVSSVQASNSLLHPKPVQVHKWGVSFSGEGHYDQVISFLDRVECLRVSRGVSEEDLFSASAELFTGHAFTWFMNNRGSFTTWTDLAQKLKSDFLPYSFQTDLLDEIKNRKQKPGESVTMFINTMLGMCSRLDTPLTDHAKIKIILKCLLPFYHAQLALVDIATIEDLTEKCKRLEETLSWSLNSPTTSQFNSGPVGFNSQPSRNRSWQSRPHTPNVSVTTYSLSCWNCQVVGHTFRDCTRPQTRIFCHGCGRENTLKRNCFKCSGNEHAEARTLSVPQTATPSGNMTAAVDEASGPIPASSSNTPSQEGRNTSNRRPARQPKSGKK</sequence>
<evidence type="ECO:0000259" key="2">
    <source>
        <dbReference type="Pfam" id="PF03732"/>
    </source>
</evidence>
<evidence type="ECO:0000256" key="1">
    <source>
        <dbReference type="SAM" id="MobiDB-lite"/>
    </source>
</evidence>
<reference evidence="3" key="1">
    <citation type="submission" date="2025-05" db="UniProtKB">
        <authorList>
            <consortium name="EnsemblMetazoa"/>
        </authorList>
    </citation>
    <scope>IDENTIFICATION</scope>
</reference>
<dbReference type="RefSeq" id="XP_050501608.1">
    <property type="nucleotide sequence ID" value="XM_050645651.1"/>
</dbReference>
<keyword evidence="4" id="KW-1185">Reference proteome</keyword>
<dbReference type="EnsemblMetazoa" id="XM_050645651.1">
    <property type="protein sequence ID" value="XP_050501608.1"/>
    <property type="gene ID" value="LOC126881396"/>
</dbReference>
<dbReference type="GeneID" id="126881396"/>
<accession>A0ABM5JUJ7</accession>
<dbReference type="InterPro" id="IPR036875">
    <property type="entry name" value="Znf_CCHC_sf"/>
</dbReference>
<feature type="region of interest" description="Disordered" evidence="1">
    <location>
        <begin position="422"/>
        <end position="470"/>
    </location>
</feature>
<dbReference type="PANTHER" id="PTHR33223:SF6">
    <property type="entry name" value="CCHC-TYPE DOMAIN-CONTAINING PROTEIN"/>
    <property type="match status" value="1"/>
</dbReference>
<proteinExistence type="predicted"/>
<evidence type="ECO:0000313" key="3">
    <source>
        <dbReference type="EnsemblMetazoa" id="XP_050501608.1"/>
    </source>
</evidence>
<feature type="region of interest" description="Disordered" evidence="1">
    <location>
        <begin position="333"/>
        <end position="357"/>
    </location>
</feature>
<protein>
    <recommendedName>
        <fullName evidence="2">Retrotransposon gag domain-containing protein</fullName>
    </recommendedName>
</protein>
<feature type="compositionally biased region" description="Polar residues" evidence="1">
    <location>
        <begin position="443"/>
        <end position="459"/>
    </location>
</feature>
<organism evidence="3 4">
    <name type="scientific">Diabrotica virgifera virgifera</name>
    <name type="common">western corn rootworm</name>
    <dbReference type="NCBI Taxonomy" id="50390"/>
    <lineage>
        <taxon>Eukaryota</taxon>
        <taxon>Metazoa</taxon>
        <taxon>Ecdysozoa</taxon>
        <taxon>Arthropoda</taxon>
        <taxon>Hexapoda</taxon>
        <taxon>Insecta</taxon>
        <taxon>Pterygota</taxon>
        <taxon>Neoptera</taxon>
        <taxon>Endopterygota</taxon>
        <taxon>Coleoptera</taxon>
        <taxon>Polyphaga</taxon>
        <taxon>Cucujiformia</taxon>
        <taxon>Chrysomeloidea</taxon>
        <taxon>Chrysomelidae</taxon>
        <taxon>Galerucinae</taxon>
        <taxon>Diabroticina</taxon>
        <taxon>Diabroticites</taxon>
        <taxon>Diabrotica</taxon>
    </lineage>
</organism>
<dbReference type="PANTHER" id="PTHR33223">
    <property type="entry name" value="CCHC-TYPE DOMAIN-CONTAINING PROTEIN"/>
    <property type="match status" value="1"/>
</dbReference>
<dbReference type="InterPro" id="IPR005162">
    <property type="entry name" value="Retrotrans_gag_dom"/>
</dbReference>
<dbReference type="Proteomes" id="UP001652700">
    <property type="component" value="Unplaced"/>
</dbReference>